<keyword evidence="2 8" id="KW-0436">Ligase</keyword>
<feature type="binding site" evidence="8">
    <location>
        <begin position="11"/>
        <end position="13"/>
    </location>
    <ligand>
        <name>ATP</name>
        <dbReference type="ChEBI" id="CHEBI:30616"/>
    </ligand>
</feature>
<dbReference type="CDD" id="cd00806">
    <property type="entry name" value="TrpRS_core"/>
    <property type="match status" value="1"/>
</dbReference>
<dbReference type="InterPro" id="IPR050203">
    <property type="entry name" value="Trp-tRNA_synthetase"/>
</dbReference>
<dbReference type="Gene3D" id="3.40.50.620">
    <property type="entry name" value="HUPs"/>
    <property type="match status" value="1"/>
</dbReference>
<dbReference type="PANTHER" id="PTHR43766:SF1">
    <property type="entry name" value="TRYPTOPHAN--TRNA LIGASE, MITOCHONDRIAL"/>
    <property type="match status" value="1"/>
</dbReference>
<dbReference type="InterPro" id="IPR014729">
    <property type="entry name" value="Rossmann-like_a/b/a_fold"/>
</dbReference>
<dbReference type="Gene3D" id="1.10.240.10">
    <property type="entry name" value="Tyrosyl-Transfer RNA Synthetase"/>
    <property type="match status" value="1"/>
</dbReference>
<dbReference type="GO" id="GO:0005829">
    <property type="term" value="C:cytosol"/>
    <property type="evidence" value="ECO:0007669"/>
    <property type="project" value="TreeGrafter"/>
</dbReference>
<dbReference type="HAMAP" id="MF_00140_B">
    <property type="entry name" value="Trp_tRNA_synth_B"/>
    <property type="match status" value="1"/>
</dbReference>
<dbReference type="NCBIfam" id="TIGR00233">
    <property type="entry name" value="trpS"/>
    <property type="match status" value="1"/>
</dbReference>
<dbReference type="GO" id="GO:0004830">
    <property type="term" value="F:tryptophan-tRNA ligase activity"/>
    <property type="evidence" value="ECO:0007669"/>
    <property type="project" value="UniProtKB-UniRule"/>
</dbReference>
<dbReference type="GO" id="GO:0005524">
    <property type="term" value="F:ATP binding"/>
    <property type="evidence" value="ECO:0007669"/>
    <property type="project" value="UniProtKB-UniRule"/>
</dbReference>
<dbReference type="PROSITE" id="PS00178">
    <property type="entry name" value="AA_TRNA_LIGASE_I"/>
    <property type="match status" value="1"/>
</dbReference>
<feature type="binding site" evidence="8">
    <location>
        <position position="183"/>
    </location>
    <ligand>
        <name>L-tryptophan</name>
        <dbReference type="ChEBI" id="CHEBI:57912"/>
    </ligand>
</feature>
<dbReference type="Pfam" id="PF00579">
    <property type="entry name" value="tRNA-synt_1b"/>
    <property type="match status" value="2"/>
</dbReference>
<feature type="binding site" evidence="8">
    <location>
        <begin position="19"/>
        <end position="20"/>
    </location>
    <ligand>
        <name>ATP</name>
        <dbReference type="ChEBI" id="CHEBI:30616"/>
    </ligand>
</feature>
<evidence type="ECO:0000256" key="1">
    <source>
        <dbReference type="ARBA" id="ARBA00005594"/>
    </source>
</evidence>
<feature type="short sequence motif" description="'KMSKS' region" evidence="8">
    <location>
        <begin position="243"/>
        <end position="247"/>
    </location>
</feature>
<keyword evidence="3 8" id="KW-0547">Nucleotide-binding</keyword>
<comment type="subcellular location">
    <subcellularLocation>
        <location evidence="8">Cytoplasm</location>
    </subcellularLocation>
</comment>
<dbReference type="GO" id="GO:0006436">
    <property type="term" value="P:tryptophanyl-tRNA aminoacylation"/>
    <property type="evidence" value="ECO:0007669"/>
    <property type="project" value="UniProtKB-UniRule"/>
</dbReference>
<dbReference type="EC" id="6.1.1.2" evidence="8"/>
<feature type="binding site" evidence="8">
    <location>
        <begin position="195"/>
        <end position="197"/>
    </location>
    <ligand>
        <name>ATP</name>
        <dbReference type="ChEBI" id="CHEBI:30616"/>
    </ligand>
</feature>
<evidence type="ECO:0000256" key="2">
    <source>
        <dbReference type="ARBA" id="ARBA00022598"/>
    </source>
</evidence>
<protein>
    <recommendedName>
        <fullName evidence="8">Tryptophan--tRNA ligase</fullName>
        <ecNumber evidence="8">6.1.1.2</ecNumber>
    </recommendedName>
    <alternativeName>
        <fullName evidence="8">Tryptophanyl-tRNA synthetase</fullName>
        <shortName evidence="8">TrpRS</shortName>
    </alternativeName>
</protein>
<dbReference type="EMBL" id="MHQL01000025">
    <property type="protein sequence ID" value="OHA02874.1"/>
    <property type="molecule type" value="Genomic_DNA"/>
</dbReference>
<sequence length="379" mass="42377">MKKQRIFSGVQPSGDLHIGNYLGAIKQFVELQENADAVFCIVDEHAITVPQIPKELRTKTLEIAMLYLAAGIDPKRSTMFIQSHVPAHAELGWILNTMTPLGELRRMTQFKEKANVEKEHFYDIFAKYTEELLSAILRKEKYDALEVRGLELADLVMAQENFDEKKGAVMAGLLNYPTLMAADILLYQTDVVPVGEDQIQHIELTRSIAERFNNRFGETFTIPKAHLNKTTARIMGLDDPAKKMSKSAKSAYNYIAILESPDDIRKKFKAAVTDSETEVRFDANKKPAISNLLNIYHAFSGKPITDIEKMYEGKGYGNFKKDLAEVVVAGLAPIQARYHALAGDPGEALAILQKGAEKAESLAQKTLSDVKEKIGFILR</sequence>
<dbReference type="AlphaFoldDB" id="A0A1G2KUL3"/>
<feature type="binding site" evidence="8">
    <location>
        <begin position="243"/>
        <end position="247"/>
    </location>
    <ligand>
        <name>ATP</name>
        <dbReference type="ChEBI" id="CHEBI:30616"/>
    </ligand>
</feature>
<evidence type="ECO:0000256" key="3">
    <source>
        <dbReference type="ARBA" id="ARBA00022741"/>
    </source>
</evidence>
<accession>A0A1G2KUL3</accession>
<dbReference type="InterPro" id="IPR001412">
    <property type="entry name" value="aa-tRNA-synth_I_CS"/>
</dbReference>
<dbReference type="InterPro" id="IPR024109">
    <property type="entry name" value="Trp-tRNA-ligase_bac-type"/>
</dbReference>
<keyword evidence="4 8" id="KW-0067">ATP-binding</keyword>
<dbReference type="Proteomes" id="UP000177811">
    <property type="component" value="Unassembled WGS sequence"/>
</dbReference>
<evidence type="ECO:0000313" key="11">
    <source>
        <dbReference type="Proteomes" id="UP000177811"/>
    </source>
</evidence>
<comment type="function">
    <text evidence="8">Catalyzes the attachment of tryptophan to tRNA(Trp).</text>
</comment>
<comment type="subunit">
    <text evidence="8">Homodimer.</text>
</comment>
<proteinExistence type="inferred from homology"/>
<comment type="similarity">
    <text evidence="1 8 9">Belongs to the class-I aminoacyl-tRNA synthetase family.</text>
</comment>
<dbReference type="FunFam" id="1.10.240.10:FF:000002">
    <property type="entry name" value="Tryptophan--tRNA ligase"/>
    <property type="match status" value="1"/>
</dbReference>
<keyword evidence="5 8" id="KW-0648">Protein biosynthesis</keyword>
<dbReference type="PRINTS" id="PR01039">
    <property type="entry name" value="TRNASYNTHTRP"/>
</dbReference>
<reference evidence="10 11" key="1">
    <citation type="journal article" date="2016" name="Nat. Commun.">
        <title>Thousands of microbial genomes shed light on interconnected biogeochemical processes in an aquifer system.</title>
        <authorList>
            <person name="Anantharaman K."/>
            <person name="Brown C.T."/>
            <person name="Hug L.A."/>
            <person name="Sharon I."/>
            <person name="Castelle C.J."/>
            <person name="Probst A.J."/>
            <person name="Thomas B.C."/>
            <person name="Singh A."/>
            <person name="Wilkins M.J."/>
            <person name="Karaoz U."/>
            <person name="Brodie E.L."/>
            <person name="Williams K.H."/>
            <person name="Hubbard S.S."/>
            <person name="Banfield J.F."/>
        </authorList>
    </citation>
    <scope>NUCLEOTIDE SEQUENCE [LARGE SCALE GENOMIC DNA]</scope>
</reference>
<dbReference type="InterPro" id="IPR002306">
    <property type="entry name" value="Trp-tRNA-ligase"/>
</dbReference>
<evidence type="ECO:0000256" key="9">
    <source>
        <dbReference type="RuleBase" id="RU363036"/>
    </source>
</evidence>
<evidence type="ECO:0000256" key="8">
    <source>
        <dbReference type="HAMAP-Rule" id="MF_00140"/>
    </source>
</evidence>
<organism evidence="10 11">
    <name type="scientific">Candidatus Sungbacteria bacterium RIFCSPHIGHO2_02_FULL_51_29</name>
    <dbReference type="NCBI Taxonomy" id="1802273"/>
    <lineage>
        <taxon>Bacteria</taxon>
        <taxon>Candidatus Sungiibacteriota</taxon>
    </lineage>
</organism>
<comment type="caution">
    <text evidence="10">The sequence shown here is derived from an EMBL/GenBank/DDBJ whole genome shotgun (WGS) entry which is preliminary data.</text>
</comment>
<evidence type="ECO:0000313" key="10">
    <source>
        <dbReference type="EMBL" id="OHA02874.1"/>
    </source>
</evidence>
<evidence type="ECO:0000256" key="6">
    <source>
        <dbReference type="ARBA" id="ARBA00023146"/>
    </source>
</evidence>
<keyword evidence="6 8" id="KW-0030">Aminoacyl-tRNA synthetase</keyword>
<feature type="short sequence motif" description="'HIGH' region" evidence="8">
    <location>
        <begin position="12"/>
        <end position="20"/>
    </location>
</feature>
<dbReference type="PANTHER" id="PTHR43766">
    <property type="entry name" value="TRYPTOPHAN--TRNA LIGASE, MITOCHONDRIAL"/>
    <property type="match status" value="1"/>
</dbReference>
<evidence type="ECO:0000256" key="4">
    <source>
        <dbReference type="ARBA" id="ARBA00022840"/>
    </source>
</evidence>
<evidence type="ECO:0000256" key="5">
    <source>
        <dbReference type="ARBA" id="ARBA00022917"/>
    </source>
</evidence>
<evidence type="ECO:0000256" key="7">
    <source>
        <dbReference type="ARBA" id="ARBA00049929"/>
    </source>
</evidence>
<keyword evidence="8" id="KW-0963">Cytoplasm</keyword>
<comment type="catalytic activity">
    <reaction evidence="7 8">
        <text>tRNA(Trp) + L-tryptophan + ATP = L-tryptophyl-tRNA(Trp) + AMP + diphosphate + H(+)</text>
        <dbReference type="Rhea" id="RHEA:24080"/>
        <dbReference type="Rhea" id="RHEA-COMP:9671"/>
        <dbReference type="Rhea" id="RHEA-COMP:9705"/>
        <dbReference type="ChEBI" id="CHEBI:15378"/>
        <dbReference type="ChEBI" id="CHEBI:30616"/>
        <dbReference type="ChEBI" id="CHEBI:33019"/>
        <dbReference type="ChEBI" id="CHEBI:57912"/>
        <dbReference type="ChEBI" id="CHEBI:78442"/>
        <dbReference type="ChEBI" id="CHEBI:78535"/>
        <dbReference type="ChEBI" id="CHEBI:456215"/>
        <dbReference type="EC" id="6.1.1.2"/>
    </reaction>
</comment>
<dbReference type="InterPro" id="IPR002305">
    <property type="entry name" value="aa-tRNA-synth_Ic"/>
</dbReference>
<name>A0A1G2KUL3_9BACT</name>
<gene>
    <name evidence="8" type="primary">trpS</name>
    <name evidence="10" type="ORF">A3C16_01570</name>
</gene>
<feature type="binding site" evidence="8">
    <location>
        <position position="234"/>
    </location>
    <ligand>
        <name>ATP</name>
        <dbReference type="ChEBI" id="CHEBI:30616"/>
    </ligand>
</feature>
<dbReference type="SUPFAM" id="SSF52374">
    <property type="entry name" value="Nucleotidylyl transferase"/>
    <property type="match status" value="1"/>
</dbReference>